<dbReference type="SUPFAM" id="SSF48371">
    <property type="entry name" value="ARM repeat"/>
    <property type="match status" value="1"/>
</dbReference>
<evidence type="ECO:0000313" key="2">
    <source>
        <dbReference type="EMBL" id="KAK6950261.1"/>
    </source>
</evidence>
<reference evidence="2 3" key="1">
    <citation type="journal article" date="2024" name="Front Chem Biol">
        <title>Unveiling the potential of Daldinia eschscholtzii MFLUCC 19-0629 through bioactivity and bioinformatics studies for enhanced sustainable agriculture production.</title>
        <authorList>
            <person name="Brooks S."/>
            <person name="Weaver J.A."/>
            <person name="Klomchit A."/>
            <person name="Alharthi S.A."/>
            <person name="Onlamun T."/>
            <person name="Nurani R."/>
            <person name="Vong T.K."/>
            <person name="Alberti F."/>
            <person name="Greco C."/>
        </authorList>
    </citation>
    <scope>NUCLEOTIDE SEQUENCE [LARGE SCALE GENOMIC DNA]</scope>
    <source>
        <strain evidence="2">MFLUCC 19-0629</strain>
    </source>
</reference>
<feature type="region of interest" description="Disordered" evidence="1">
    <location>
        <begin position="1"/>
        <end position="24"/>
    </location>
</feature>
<gene>
    <name evidence="2" type="ORF">Daesc_008587</name>
</gene>
<evidence type="ECO:0008006" key="4">
    <source>
        <dbReference type="Google" id="ProtNLM"/>
    </source>
</evidence>
<dbReference type="EMBL" id="JBANMG010000008">
    <property type="protein sequence ID" value="KAK6950261.1"/>
    <property type="molecule type" value="Genomic_DNA"/>
</dbReference>
<evidence type="ECO:0000313" key="3">
    <source>
        <dbReference type="Proteomes" id="UP001369815"/>
    </source>
</evidence>
<accession>A0AAX6MDJ9</accession>
<dbReference type="InterPro" id="IPR016024">
    <property type="entry name" value="ARM-type_fold"/>
</dbReference>
<sequence length="661" mass="72676">MDIPDISKIQVNNSNEGGSSETTNSSIEKIQQLLKTKDDTSRFVGLALLKSVLDNSPELQSEKEVIVSLWDSISPKFLDRLLRTGSHSGSEQKSSKDMLDLAIAVIHTFAVLLPDDAKQDTKLLGRIPRLAKAVLYSSKETTQVIIETLLTLVATPGGAKSFVDLDIDDWTPLIEIAPEHSHVLTIFIWAWERGPSNLEDEAARESMRTKIDQGIQSFVSSFIGTDATSLLEFISHILRNLNENLIPKNPKWLGAVTKLIRNLSTNRPTAASRSAYTNCAGALLLIYPESTPQLLFLDEKDSSKPFSYLFINLILVDLRATLPSLLGKLNDPEYPRISQRLTSALDILTAFIGHLISWMEELDNPKPNSKPSDSWLKMSPDLVLKLSSSIAETLSVTMEYLRDRWDASVAGARGLHPEARAGSAHTDFGSHKTLAWDVKDESAATDAFILSAIRAVALWVRDDDGDVLRKEGAGLMDMFMELYQSSGSDSSQPSGLDYRLPILAALEGVLRTSKGIEAFKSYEGWKILSGDMLRILDESSSSSALQEADVIRGTRIALVLQIVAENEGATPEDWMGVVTAVAAYDVPIVESGVRDQLLLDFQADVLRLVMTLLSNANPGMRRRYVHSAHAIRGIAEQLRGKVDGNSDTAKELEYVLSTLGE</sequence>
<keyword evidence="3" id="KW-1185">Reference proteome</keyword>
<organism evidence="2 3">
    <name type="scientific">Daldinia eschscholtzii</name>
    <dbReference type="NCBI Taxonomy" id="292717"/>
    <lineage>
        <taxon>Eukaryota</taxon>
        <taxon>Fungi</taxon>
        <taxon>Dikarya</taxon>
        <taxon>Ascomycota</taxon>
        <taxon>Pezizomycotina</taxon>
        <taxon>Sordariomycetes</taxon>
        <taxon>Xylariomycetidae</taxon>
        <taxon>Xylariales</taxon>
        <taxon>Hypoxylaceae</taxon>
        <taxon>Daldinia</taxon>
    </lineage>
</organism>
<dbReference type="Pfam" id="PF05536">
    <property type="entry name" value="Neurochondrin"/>
    <property type="match status" value="1"/>
</dbReference>
<dbReference type="PANTHER" id="PTHR13109">
    <property type="entry name" value="NEUROCHONDRIN"/>
    <property type="match status" value="1"/>
</dbReference>
<dbReference type="PANTHER" id="PTHR13109:SF7">
    <property type="entry name" value="NEUROCHONDRIN"/>
    <property type="match status" value="1"/>
</dbReference>
<protein>
    <recommendedName>
        <fullName evidence="4">Duf1941 family protein</fullName>
    </recommendedName>
</protein>
<comment type="caution">
    <text evidence="2">The sequence shown here is derived from an EMBL/GenBank/DDBJ whole genome shotgun (WGS) entry which is preliminary data.</text>
</comment>
<dbReference type="AlphaFoldDB" id="A0AAX6MDJ9"/>
<proteinExistence type="predicted"/>
<dbReference type="InterPro" id="IPR008709">
    <property type="entry name" value="Neurochondrin"/>
</dbReference>
<evidence type="ECO:0000256" key="1">
    <source>
        <dbReference type="SAM" id="MobiDB-lite"/>
    </source>
</evidence>
<feature type="compositionally biased region" description="Polar residues" evidence="1">
    <location>
        <begin position="9"/>
        <end position="24"/>
    </location>
</feature>
<name>A0AAX6MDJ9_9PEZI</name>
<dbReference type="Proteomes" id="UP001369815">
    <property type="component" value="Unassembled WGS sequence"/>
</dbReference>